<keyword evidence="2" id="KW-1185">Reference proteome</keyword>
<proteinExistence type="predicted"/>
<dbReference type="EMBL" id="CM042009">
    <property type="protein sequence ID" value="KAI3790626.1"/>
    <property type="molecule type" value="Genomic_DNA"/>
</dbReference>
<dbReference type="Proteomes" id="UP001055811">
    <property type="component" value="Linkage Group LG01"/>
</dbReference>
<protein>
    <submittedName>
        <fullName evidence="1">Uncharacterized protein</fullName>
    </submittedName>
</protein>
<gene>
    <name evidence="1" type="ORF">L2E82_03813</name>
</gene>
<evidence type="ECO:0000313" key="2">
    <source>
        <dbReference type="Proteomes" id="UP001055811"/>
    </source>
</evidence>
<reference evidence="2" key="1">
    <citation type="journal article" date="2022" name="Mol. Ecol. Resour.">
        <title>The genomes of chicory, endive, great burdock and yacon provide insights into Asteraceae palaeo-polyploidization history and plant inulin production.</title>
        <authorList>
            <person name="Fan W."/>
            <person name="Wang S."/>
            <person name="Wang H."/>
            <person name="Wang A."/>
            <person name="Jiang F."/>
            <person name="Liu H."/>
            <person name="Zhao H."/>
            <person name="Xu D."/>
            <person name="Zhang Y."/>
        </authorList>
    </citation>
    <scope>NUCLEOTIDE SEQUENCE [LARGE SCALE GENOMIC DNA]</scope>
    <source>
        <strain evidence="2">cv. Punajuju</strain>
    </source>
</reference>
<reference evidence="1 2" key="2">
    <citation type="journal article" date="2022" name="Mol. Ecol. Resour.">
        <title>The genomes of chicory, endive, great burdock and yacon provide insights into Asteraceae paleo-polyploidization history and plant inulin production.</title>
        <authorList>
            <person name="Fan W."/>
            <person name="Wang S."/>
            <person name="Wang H."/>
            <person name="Wang A."/>
            <person name="Jiang F."/>
            <person name="Liu H."/>
            <person name="Zhao H."/>
            <person name="Xu D."/>
            <person name="Zhang Y."/>
        </authorList>
    </citation>
    <scope>NUCLEOTIDE SEQUENCE [LARGE SCALE GENOMIC DNA]</scope>
    <source>
        <strain evidence="2">cv. Punajuju</strain>
        <tissue evidence="1">Leaves</tissue>
    </source>
</reference>
<sequence>MRFHLPQSYAILPVSIHAILMEIELRVKELIRFYDFSMASLHAQGCIFSQPYFTPKNKPSDFILRRVNQWDFIGDWEVMEYHSELQPLRDATEKANKKITSDTYSDDDDFVNPPHVTLPIQKLVTKVTRRENSKKVKDSLPKLNTRFPPTHITETMTSLNKEQRRCIQSIGFGSAITMKLKKLPRRLCYWVVDNYDPTTNSIRVADQNLIVTREKVHEIYGIPLGDIQMSNPRKANSRNHVVKHWKAQFPKSMKRIRLSHVLDMIKKDTTGGPLFVMNFLVLFVSVMIGCPTMGTINQGFLENIRGDVDIKQLDWCGFVVSCLKSSRMIWKRFDEKCNYGGPIVFLLLFYIHVTNVENAKIKSSRGGLIHWTSAMLKERELEELSTGGFGNVVVSSQHTNMNHIDQEEDETEHEEDDDVAAPERDCVSPGRDTNEVAHEIPEKYEDYNVEEIMREINFNFNAYHNTMTAIDTWLMRGIKKFPDSEELRMLVTKRNHEFNLACPYFPNSDVSHDGTFFNGVATPVHGREITTDSKDVEFHEAAIEDDAHNDVVFSTPFTQVFNEEAFDIMERAALAACSNNSKQQTGNDVPVTVVAQRRTKRHVQPTEKFRSPYFRRVVNPNKVLTSNEKRVSGWVFAGLDNEWDLVFESKFGDLGYRGIFESMIPGSRIHATVIDIWASILNHQERHRNKKSPARMFLSCTLLVFFPVIDIEHYYLIVFDFKKHDCVIIDNINSEESDEVKYGNIPYDLKILFTLYVDELNHKKANRIKRAKPMSGCMEWTTKYNNIDCGVFLMRHMETYKGEDLDKWDIGFEAEYEDNDDQQNQLDEMRKKYVTKILTWDLNVVKPSIYEMLASYDRLSDADKESFNTEEHLLHIESRISLFC</sequence>
<accession>A0ACB9H540</accession>
<organism evidence="1 2">
    <name type="scientific">Cichorium intybus</name>
    <name type="common">Chicory</name>
    <dbReference type="NCBI Taxonomy" id="13427"/>
    <lineage>
        <taxon>Eukaryota</taxon>
        <taxon>Viridiplantae</taxon>
        <taxon>Streptophyta</taxon>
        <taxon>Embryophyta</taxon>
        <taxon>Tracheophyta</taxon>
        <taxon>Spermatophyta</taxon>
        <taxon>Magnoliopsida</taxon>
        <taxon>eudicotyledons</taxon>
        <taxon>Gunneridae</taxon>
        <taxon>Pentapetalae</taxon>
        <taxon>asterids</taxon>
        <taxon>campanulids</taxon>
        <taxon>Asterales</taxon>
        <taxon>Asteraceae</taxon>
        <taxon>Cichorioideae</taxon>
        <taxon>Cichorieae</taxon>
        <taxon>Cichoriinae</taxon>
        <taxon>Cichorium</taxon>
    </lineage>
</organism>
<evidence type="ECO:0000313" key="1">
    <source>
        <dbReference type="EMBL" id="KAI3790626.1"/>
    </source>
</evidence>
<name>A0ACB9H540_CICIN</name>
<comment type="caution">
    <text evidence="1">The sequence shown here is derived from an EMBL/GenBank/DDBJ whole genome shotgun (WGS) entry which is preliminary data.</text>
</comment>